<evidence type="ECO:0000313" key="1">
    <source>
        <dbReference type="EMBL" id="WCA46212.1"/>
    </source>
</evidence>
<sequence>MRETLDPAGWLELAQALPEGTRGTADHDCGTGKKLVIDHKVGGWGAYCYRCGLPGWVPKPPESLAQRIARLGAQRAEEQAVRGSLDLPTPANSNPRTWPLEARVWLYKVGFSNDDIESLGFFYHERTKRVVMPSLNEGKLVYWQARGFNPDFAKYINPQVNPKPVAKYGSGPVLVLTEDMLSAAKVGMLTEAWSLLGTKISTATVVEIMRLRKPVVIWLDPDQAGIDGSAAVYKALTVSGVNARVVRTQQDPKLHSKKEIAHIIGLDSPPIAETP</sequence>
<reference evidence="1" key="1">
    <citation type="submission" date="2022-12" db="EMBL/GenBank/DDBJ databases">
        <authorList>
            <person name="Ely B."/>
        </authorList>
    </citation>
    <scope>NUCLEOTIDE SEQUENCE</scope>
</reference>
<dbReference type="Gene3D" id="3.40.1360.10">
    <property type="match status" value="1"/>
</dbReference>
<accession>A0AAE9WWJ8</accession>
<proteinExistence type="predicted"/>
<dbReference type="Proteomes" id="UP001219750">
    <property type="component" value="Segment"/>
</dbReference>
<name>A0AAE9WWJ8_9CAUD</name>
<evidence type="ECO:0000313" key="2">
    <source>
        <dbReference type="Proteomes" id="UP001219750"/>
    </source>
</evidence>
<dbReference type="SUPFAM" id="SSF56731">
    <property type="entry name" value="DNA primase core"/>
    <property type="match status" value="1"/>
</dbReference>
<keyword evidence="2" id="KW-1185">Reference proteome</keyword>
<dbReference type="CDD" id="cd01029">
    <property type="entry name" value="TOPRIM_primases"/>
    <property type="match status" value="1"/>
</dbReference>
<dbReference type="Pfam" id="PF13155">
    <property type="entry name" value="Toprim_2"/>
    <property type="match status" value="1"/>
</dbReference>
<dbReference type="EMBL" id="OQ137559">
    <property type="protein sequence ID" value="WCA46212.1"/>
    <property type="molecule type" value="Genomic_DNA"/>
</dbReference>
<gene>
    <name evidence="1" type="primary">DCM_gp017</name>
</gene>
<reference evidence="1" key="2">
    <citation type="journal article" date="2024" name="Viruses">
        <title>New Genera and Species of Caulobacter and Brevundimonas Bacteriophages Provide Insights into Phage Genome Evolution.</title>
        <authorList>
            <person name="Ely B."/>
            <person name="Hils M."/>
            <person name="Clarke A."/>
            <person name="Albert M."/>
            <person name="Holness N."/>
            <person name="Lenski J."/>
            <person name="Mohammadi T."/>
        </authorList>
    </citation>
    <scope>NUCLEOTIDE SEQUENCE</scope>
</reference>
<protein>
    <submittedName>
        <fullName evidence="1">DNA primase</fullName>
    </submittedName>
</protein>
<dbReference type="InterPro" id="IPR034154">
    <property type="entry name" value="TOPRIM_DnaG/twinkle"/>
</dbReference>
<organism evidence="1 2">
    <name type="scientific">Caulobacter phage DCM</name>
    <dbReference type="NCBI Taxonomy" id="3020391"/>
    <lineage>
        <taxon>Viruses</taxon>
        <taxon>Duplodnaviria</taxon>
        <taxon>Heunggongvirae</taxon>
        <taxon>Uroviricota</taxon>
        <taxon>Caudoviricetes</taxon>
        <taxon>Autographivirales</taxon>
        <taxon>Autonotataviridae</taxon>
        <taxon>Dcimvirus</taxon>
        <taxon>Dcimvirus DCM</taxon>
    </lineage>
</organism>